<proteinExistence type="predicted"/>
<accession>A0A222YXW4</accession>
<keyword evidence="2" id="KW-1185">Reference proteome</keyword>
<evidence type="ECO:0000313" key="2">
    <source>
        <dbReference type="Proteomes" id="UP000225918"/>
    </source>
</evidence>
<dbReference type="EMBL" id="MF141539">
    <property type="protein sequence ID" value="ASR77142.1"/>
    <property type="molecule type" value="Genomic_DNA"/>
</dbReference>
<reference evidence="2" key="1">
    <citation type="submission" date="2017-05" db="EMBL/GenBank/DDBJ databases">
        <authorList>
            <person name="Song R."/>
            <person name="Chenine A.L."/>
            <person name="Ruprecht R.M."/>
        </authorList>
    </citation>
    <scope>NUCLEOTIDE SEQUENCE [LARGE SCALE GENOMIC DNA]</scope>
</reference>
<gene>
    <name evidence="1" type="ORF">SEA_MYRADEE_34</name>
</gene>
<protein>
    <submittedName>
        <fullName evidence="1">Uncharacterized protein</fullName>
    </submittedName>
</protein>
<sequence length="62" mass="6678">MAKRQGAIEIQVLPIITTPEEAADIATEAFYHVGMSWEAAEDEARRLLGKLGVVHVDTTGLG</sequence>
<evidence type="ECO:0000313" key="1">
    <source>
        <dbReference type="EMBL" id="ASR77142.1"/>
    </source>
</evidence>
<organism evidence="1 2">
    <name type="scientific">Mycobacterium phage MyraDee</name>
    <dbReference type="NCBI Taxonomy" id="2024303"/>
    <lineage>
        <taxon>Viruses</taxon>
        <taxon>Duplodnaviria</taxon>
        <taxon>Heunggongvirae</taxon>
        <taxon>Uroviricota</taxon>
        <taxon>Caudoviricetes</taxon>
        <taxon>Myradeevirus</taxon>
        <taxon>Myradeevirus MyraDee</taxon>
    </lineage>
</organism>
<name>A0A222YXW4_9CAUD</name>
<dbReference type="Proteomes" id="UP000225918">
    <property type="component" value="Segment"/>
</dbReference>